<dbReference type="SMART" id="SM00505">
    <property type="entry name" value="Knot1"/>
    <property type="match status" value="1"/>
</dbReference>
<dbReference type="PROSITE" id="PS00940">
    <property type="entry name" value="GAMMA_THIONIN"/>
    <property type="match status" value="1"/>
</dbReference>
<dbReference type="Gene3D" id="3.30.30.10">
    <property type="entry name" value="Knottin, scorpion toxin-like"/>
    <property type="match status" value="1"/>
</dbReference>
<evidence type="ECO:0000256" key="5">
    <source>
        <dbReference type="ARBA" id="ARBA00022821"/>
    </source>
</evidence>
<keyword evidence="11" id="KW-1185">Reference proteome</keyword>
<evidence type="ECO:0000256" key="2">
    <source>
        <dbReference type="ARBA" id="ARBA00022529"/>
    </source>
</evidence>
<evidence type="ECO:0000256" key="1">
    <source>
        <dbReference type="ARBA" id="ARBA00006722"/>
    </source>
</evidence>
<dbReference type="Araport" id="AT2G31957"/>
<dbReference type="PRINTS" id="PR00288">
    <property type="entry name" value="PUROTHIONIN"/>
</dbReference>
<dbReference type="GeneID" id="3768007"/>
<dbReference type="GO" id="GO:0050832">
    <property type="term" value="P:defense response to fungus"/>
    <property type="evidence" value="ECO:0007669"/>
    <property type="project" value="UniProtKB-KW"/>
</dbReference>
<evidence type="ECO:0000313" key="9">
    <source>
        <dbReference type="Araport" id="AT2G31957"/>
    </source>
</evidence>
<dbReference type="OrthoDB" id="683455at2759"/>
<reference evidence="11" key="2">
    <citation type="journal article" date="2017" name="Plant J.">
        <title>Araport11: a complete reannotation of the Arabidopsis thaliana reference genome.</title>
        <authorList>
            <person name="Cheng C.Y."/>
            <person name="Krishnakumar V."/>
            <person name="Chan A.P."/>
            <person name="Thibaud-Nissen F."/>
            <person name="Schobel S."/>
            <person name="Town C.D."/>
        </authorList>
    </citation>
    <scope>GENOME REANNOTATION</scope>
    <source>
        <strain evidence="11">cv. Columbia</strain>
    </source>
</reference>
<dbReference type="InterPro" id="IPR036574">
    <property type="entry name" value="Scorpion_toxin-like_sf"/>
</dbReference>
<keyword evidence="3" id="KW-0295">Fungicide</keyword>
<comment type="similarity">
    <text evidence="1">Belongs to the DEFL family.</text>
</comment>
<evidence type="ECO:0000256" key="6">
    <source>
        <dbReference type="ARBA" id="ARBA00023157"/>
    </source>
</evidence>
<dbReference type="Pfam" id="PF00304">
    <property type="entry name" value="Gamma-thionin"/>
    <property type="match status" value="1"/>
</dbReference>
<keyword evidence="6" id="KW-1015">Disulfide bond</keyword>
<evidence type="ECO:0000313" key="10">
    <source>
        <dbReference type="EMBL" id="AEC08611.2"/>
    </source>
</evidence>
<dbReference type="GO" id="GO:0031640">
    <property type="term" value="P:killing of cells of another organism"/>
    <property type="evidence" value="ECO:0007669"/>
    <property type="project" value="UniProtKB-KW"/>
</dbReference>
<proteinExistence type="inferred from homology"/>
<dbReference type="PANTHER" id="PTHR33147">
    <property type="entry name" value="DEFENSIN-LIKE PROTEIN 1"/>
    <property type="match status" value="1"/>
</dbReference>
<dbReference type="PANTHER" id="PTHR33147:SF26">
    <property type="entry name" value="DEFENSIN-LIKE PROTEIN 7-RELATED"/>
    <property type="match status" value="1"/>
</dbReference>
<dbReference type="InterPro" id="IPR008176">
    <property type="entry name" value="Defensin_plant"/>
</dbReference>
<feature type="chain" id="PRO_5030048029" evidence="7">
    <location>
        <begin position="32"/>
        <end position="84"/>
    </location>
</feature>
<organism evidence="10 11">
    <name type="scientific">Arabidopsis thaliana</name>
    <name type="common">Mouse-ear cress</name>
    <dbReference type="NCBI Taxonomy" id="3702"/>
    <lineage>
        <taxon>Eukaryota</taxon>
        <taxon>Viridiplantae</taxon>
        <taxon>Streptophyta</taxon>
        <taxon>Embryophyta</taxon>
        <taxon>Tracheophyta</taxon>
        <taxon>Spermatophyta</taxon>
        <taxon>Magnoliopsida</taxon>
        <taxon>eudicotyledons</taxon>
        <taxon>Gunneridae</taxon>
        <taxon>Pentapetalae</taxon>
        <taxon>rosids</taxon>
        <taxon>malvids</taxon>
        <taxon>Brassicales</taxon>
        <taxon>Brassicaceae</taxon>
        <taxon>Camelineae</taxon>
        <taxon>Arabidopsis</taxon>
    </lineage>
</organism>
<dbReference type="KEGG" id="ath:AT2G31957"/>
<dbReference type="SMR" id="A0A2H1ZE35"/>
<keyword evidence="5" id="KW-0611">Plant defense</keyword>
<evidence type="ECO:0000259" key="8">
    <source>
        <dbReference type="SMART" id="SM00505"/>
    </source>
</evidence>
<dbReference type="TAIR" id="AT2G31957">
    <property type="gene designation" value="LCR75"/>
</dbReference>
<sequence>MKSSTTSMQLIPTLFFLTILLASPDIEMVEGQQMCEAKSLDWKGMCLKWRNCRQVCISEGFTDGRCKGFTRKCICSKPCFVLPN</sequence>
<protein>
    <submittedName>
        <fullName evidence="10">Low-molecular-weight cysteine-rich 75</fullName>
    </submittedName>
</protein>
<dbReference type="AlphaFoldDB" id="A0A2H1ZE35"/>
<feature type="domain" description="Knottins-like" evidence="8">
    <location>
        <begin position="34"/>
        <end position="79"/>
    </location>
</feature>
<keyword evidence="4 7" id="KW-0732">Signal</keyword>
<evidence type="ECO:0000256" key="7">
    <source>
        <dbReference type="SAM" id="SignalP"/>
    </source>
</evidence>
<gene>
    <name evidence="10 12" type="primary">LCR75</name>
    <name evidence="10" type="synonym">LCR79</name>
    <name evidence="9 10" type="ordered locus">At2g31957</name>
</gene>
<reference evidence="10 11" key="1">
    <citation type="journal article" date="1999" name="Nature">
        <title>Sequence and analysis of chromosome 2 of the plant Arabidopsis thaliana.</title>
        <authorList>
            <person name="Lin X."/>
            <person name="Kaul S."/>
            <person name="Rounsley S."/>
            <person name="Shea T.P."/>
            <person name="Benito M.I."/>
            <person name="Town C.D."/>
            <person name="Fujii C.Y."/>
            <person name="Mason T."/>
            <person name="Bowman C.L."/>
            <person name="Barnstead M."/>
            <person name="Feldblyum T.V."/>
            <person name="Buell C.R."/>
            <person name="Ketchum K.A."/>
            <person name="Lee J."/>
            <person name="Ronning C.M."/>
            <person name="Koo H.L."/>
            <person name="Moffat K.S."/>
            <person name="Cronin L.A."/>
            <person name="Shen M."/>
            <person name="Pai G."/>
            <person name="Van Aken S."/>
            <person name="Umayam L."/>
            <person name="Tallon L.J."/>
            <person name="Gill J.E."/>
            <person name="Adams M.D."/>
            <person name="Carrera A.J."/>
            <person name="Creasy T.H."/>
            <person name="Goodman H.M."/>
            <person name="Somerville C.R."/>
            <person name="Copenhaver G.P."/>
            <person name="Preuss D."/>
            <person name="Nierman W.C."/>
            <person name="White O."/>
            <person name="Eisen J.A."/>
            <person name="Salzberg S.L."/>
            <person name="Fraser C.M."/>
            <person name="Venter J.C."/>
        </authorList>
    </citation>
    <scope>NUCLEOTIDE SEQUENCE [LARGE SCALE GENOMIC DNA]</scope>
    <source>
        <strain evidence="11">cv. Columbia</strain>
    </source>
</reference>
<dbReference type="InterPro" id="IPR003614">
    <property type="entry name" value="Knottins"/>
</dbReference>
<name>A0A2H1ZE35_ARATH</name>
<dbReference type="Proteomes" id="UP000006548">
    <property type="component" value="Chromosome 2"/>
</dbReference>
<evidence type="ECO:0000256" key="3">
    <source>
        <dbReference type="ARBA" id="ARBA00022577"/>
    </source>
</evidence>
<dbReference type="SUPFAM" id="SSF57095">
    <property type="entry name" value="Scorpion toxin-like"/>
    <property type="match status" value="1"/>
</dbReference>
<dbReference type="CDD" id="cd00107">
    <property type="entry name" value="Knot1"/>
    <property type="match status" value="1"/>
</dbReference>
<evidence type="ECO:0000313" key="11">
    <source>
        <dbReference type="Proteomes" id="UP000006548"/>
    </source>
</evidence>
<dbReference type="RefSeq" id="NP_001318330.1">
    <property type="nucleotide sequence ID" value="NM_001336360.1"/>
</dbReference>
<evidence type="ECO:0000256" key="4">
    <source>
        <dbReference type="ARBA" id="ARBA00022729"/>
    </source>
</evidence>
<keyword evidence="2" id="KW-0929">Antimicrobial</keyword>
<evidence type="ECO:0000313" key="12">
    <source>
        <dbReference type="TAIR" id="AT2G31957"/>
    </source>
</evidence>
<dbReference type="OMA" id="TRNCICI"/>
<dbReference type="ExpressionAtlas" id="A0A2H1ZE35">
    <property type="expression patterns" value="baseline"/>
</dbReference>
<dbReference type="EMBL" id="CP002685">
    <property type="protein sequence ID" value="AEC08611.2"/>
    <property type="molecule type" value="Genomic_DNA"/>
</dbReference>
<accession>A0A2H1ZE35</accession>
<feature type="signal peptide" evidence="7">
    <location>
        <begin position="1"/>
        <end position="31"/>
    </location>
</feature>